<gene>
    <name evidence="2" type="ORF">IMSHALPRED_010866</name>
</gene>
<feature type="transmembrane region" description="Helical" evidence="1">
    <location>
        <begin position="117"/>
        <end position="136"/>
    </location>
</feature>
<feature type="transmembrane region" description="Helical" evidence="1">
    <location>
        <begin position="15"/>
        <end position="36"/>
    </location>
</feature>
<sequence>MSARWSILCHTSTCFWIWFLLGYSVFVIAHASYSMGQAKGAQCRSLDDMILLILLANTTCPFCDFLLSDNESDLNMNVALNAQNLAAIEKCVASITTVGENKCSTSDFAISPPWTRAFYAGIGLFACYWILFGFFLGSMVVEVCRKTFGTEDEFSEMGNDFDEHGVMNQCLEYS</sequence>
<proteinExistence type="predicted"/>
<accession>A0A8H3IXB8</accession>
<evidence type="ECO:0000256" key="1">
    <source>
        <dbReference type="SAM" id="Phobius"/>
    </source>
</evidence>
<evidence type="ECO:0000313" key="2">
    <source>
        <dbReference type="EMBL" id="CAF9936698.1"/>
    </source>
</evidence>
<dbReference type="EMBL" id="CAJPDT010000093">
    <property type="protein sequence ID" value="CAF9936698.1"/>
    <property type="molecule type" value="Genomic_DNA"/>
</dbReference>
<evidence type="ECO:0000313" key="3">
    <source>
        <dbReference type="Proteomes" id="UP000664534"/>
    </source>
</evidence>
<comment type="caution">
    <text evidence="2">The sequence shown here is derived from an EMBL/GenBank/DDBJ whole genome shotgun (WGS) entry which is preliminary data.</text>
</comment>
<organism evidence="2 3">
    <name type="scientific">Imshaugia aleurites</name>
    <dbReference type="NCBI Taxonomy" id="172621"/>
    <lineage>
        <taxon>Eukaryota</taxon>
        <taxon>Fungi</taxon>
        <taxon>Dikarya</taxon>
        <taxon>Ascomycota</taxon>
        <taxon>Pezizomycotina</taxon>
        <taxon>Lecanoromycetes</taxon>
        <taxon>OSLEUM clade</taxon>
        <taxon>Lecanoromycetidae</taxon>
        <taxon>Lecanorales</taxon>
        <taxon>Lecanorineae</taxon>
        <taxon>Parmeliaceae</taxon>
        <taxon>Imshaugia</taxon>
    </lineage>
</organism>
<keyword evidence="3" id="KW-1185">Reference proteome</keyword>
<dbReference type="Proteomes" id="UP000664534">
    <property type="component" value="Unassembled WGS sequence"/>
</dbReference>
<reference evidence="2" key="1">
    <citation type="submission" date="2021-03" db="EMBL/GenBank/DDBJ databases">
        <authorList>
            <person name="Tagirdzhanova G."/>
        </authorList>
    </citation>
    <scope>NUCLEOTIDE SEQUENCE</scope>
</reference>
<name>A0A8H3IXB8_9LECA</name>
<dbReference type="AlphaFoldDB" id="A0A8H3IXB8"/>
<keyword evidence="1" id="KW-0812">Transmembrane</keyword>
<keyword evidence="1" id="KW-0472">Membrane</keyword>
<protein>
    <submittedName>
        <fullName evidence="2">Uncharacterized protein</fullName>
    </submittedName>
</protein>
<keyword evidence="1" id="KW-1133">Transmembrane helix</keyword>